<evidence type="ECO:0000313" key="2">
    <source>
        <dbReference type="Proteomes" id="UP000309033"/>
    </source>
</evidence>
<reference evidence="1" key="1">
    <citation type="submission" date="2019-05" db="EMBL/GenBank/DDBJ databases">
        <title>Isolation, diversity and antifungal activity of Actinobacteria from wheat.</title>
        <authorList>
            <person name="Yu B."/>
        </authorList>
    </citation>
    <scope>NUCLEOTIDE SEQUENCE [LARGE SCALE GENOMIC DNA]</scope>
    <source>
        <strain evidence="1">NEAU-HEGS1-5</strain>
    </source>
</reference>
<name>A0A5R8Z1T6_9ACTN</name>
<comment type="caution">
    <text evidence="1">The sequence shown here is derived from an EMBL/GenBank/DDBJ whole genome shotgun (WGS) entry which is preliminary data.</text>
</comment>
<dbReference type="Proteomes" id="UP000309033">
    <property type="component" value="Unassembled WGS sequence"/>
</dbReference>
<evidence type="ECO:0000313" key="1">
    <source>
        <dbReference type="EMBL" id="TLP59524.1"/>
    </source>
</evidence>
<gene>
    <name evidence="1" type="ORF">FED44_14530</name>
</gene>
<accession>A0A5R8Z1T6</accession>
<dbReference type="Pfam" id="PF19760">
    <property type="entry name" value="DUF6247"/>
    <property type="match status" value="1"/>
</dbReference>
<dbReference type="InterPro" id="IPR046214">
    <property type="entry name" value="DUF6247"/>
</dbReference>
<dbReference type="EMBL" id="VANP01000005">
    <property type="protein sequence ID" value="TLP59524.1"/>
    <property type="molecule type" value="Genomic_DNA"/>
</dbReference>
<organism evidence="1 2">
    <name type="scientific">Microbispora triticiradicis</name>
    <dbReference type="NCBI Taxonomy" id="2200763"/>
    <lineage>
        <taxon>Bacteria</taxon>
        <taxon>Bacillati</taxon>
        <taxon>Actinomycetota</taxon>
        <taxon>Actinomycetes</taxon>
        <taxon>Streptosporangiales</taxon>
        <taxon>Streptosporangiaceae</taxon>
        <taxon>Microbispora</taxon>
    </lineage>
</organism>
<keyword evidence="2" id="KW-1185">Reference proteome</keyword>
<dbReference type="AlphaFoldDB" id="A0A5R8Z1T6"/>
<protein>
    <submittedName>
        <fullName evidence="1">Uncharacterized protein</fullName>
    </submittedName>
</protein>
<proteinExistence type="predicted"/>
<sequence length="103" mass="11419">MTVQRHDSPHPQIERTFTAVRAALPSANIAAFDAELEEITHAPVVNLAALDDFLSAWWRIATRAAADPSDWHRMHREAEQLQSGARTAGPTLAEVLARRGVQR</sequence>
<dbReference type="OrthoDB" id="3540911at2"/>